<sequence>MFHRYKRTREFQEGTKNLIRPHVSSFLMARQPREVFPKVERVDRDIEIVPADKGLSTVIMDRTDYLQLRREINSILLALWALAAITPSDRRMTIAQETALARFYGLPKVHKEGAPLRSIVPLKGTPTYELAKWLFRRLKALTADSETMVRSSPLTSLFTSIPQDSVVETVELLLRSNKDETENRLGHAEILQLLKFCLRTYFTFDETIYEQVKWTQMGSPISGLIAEAALQRLESLFFQHHRRDQVLTLKERLNSFFPDIQVTMKEKENNQLTFVDVFVCREDYVGLETKVFKKGPNTM</sequence>
<keyword evidence="2" id="KW-1185">Reference proteome</keyword>
<dbReference type="EMBL" id="UYRU01080431">
    <property type="protein sequence ID" value="VDN31038.1"/>
    <property type="molecule type" value="Genomic_DNA"/>
</dbReference>
<dbReference type="AlphaFoldDB" id="A0A3P7N6L1"/>
<dbReference type="OrthoDB" id="10047121at2759"/>
<organism evidence="1 2">
    <name type="scientific">Dibothriocephalus latus</name>
    <name type="common">Fish tapeworm</name>
    <name type="synonym">Diphyllobothrium latum</name>
    <dbReference type="NCBI Taxonomy" id="60516"/>
    <lineage>
        <taxon>Eukaryota</taxon>
        <taxon>Metazoa</taxon>
        <taxon>Spiralia</taxon>
        <taxon>Lophotrochozoa</taxon>
        <taxon>Platyhelminthes</taxon>
        <taxon>Cestoda</taxon>
        <taxon>Eucestoda</taxon>
        <taxon>Diphyllobothriidea</taxon>
        <taxon>Diphyllobothriidae</taxon>
        <taxon>Dibothriocephalus</taxon>
    </lineage>
</organism>
<proteinExistence type="predicted"/>
<protein>
    <submittedName>
        <fullName evidence="1">Uncharacterized protein</fullName>
    </submittedName>
</protein>
<evidence type="ECO:0000313" key="1">
    <source>
        <dbReference type="EMBL" id="VDN31038.1"/>
    </source>
</evidence>
<gene>
    <name evidence="1" type="ORF">DILT_LOCUS15670</name>
</gene>
<reference evidence="1 2" key="1">
    <citation type="submission" date="2018-11" db="EMBL/GenBank/DDBJ databases">
        <authorList>
            <consortium name="Pathogen Informatics"/>
        </authorList>
    </citation>
    <scope>NUCLEOTIDE SEQUENCE [LARGE SCALE GENOMIC DNA]</scope>
</reference>
<name>A0A3P7N6L1_DIBLA</name>
<dbReference type="PANTHER" id="PTHR21301">
    <property type="entry name" value="REVERSE TRANSCRIPTASE"/>
    <property type="match status" value="1"/>
</dbReference>
<evidence type="ECO:0000313" key="2">
    <source>
        <dbReference type="Proteomes" id="UP000281553"/>
    </source>
</evidence>
<dbReference type="PANTHER" id="PTHR21301:SF10">
    <property type="entry name" value="REVERSE TRANSCRIPTASE DOMAIN-CONTAINING PROTEIN"/>
    <property type="match status" value="1"/>
</dbReference>
<dbReference type="Proteomes" id="UP000281553">
    <property type="component" value="Unassembled WGS sequence"/>
</dbReference>
<accession>A0A3P7N6L1</accession>